<organism evidence="1 2">
    <name type="scientific">Brucella intermedia 229E</name>
    <dbReference type="NCBI Taxonomy" id="1337887"/>
    <lineage>
        <taxon>Bacteria</taxon>
        <taxon>Pseudomonadati</taxon>
        <taxon>Pseudomonadota</taxon>
        <taxon>Alphaproteobacteria</taxon>
        <taxon>Hyphomicrobiales</taxon>
        <taxon>Brucellaceae</taxon>
        <taxon>Brucella/Ochrobactrum group</taxon>
        <taxon>Brucella</taxon>
    </lineage>
</organism>
<comment type="caution">
    <text evidence="1">The sequence shown here is derived from an EMBL/GenBank/DDBJ whole genome shotgun (WGS) entry which is preliminary data.</text>
</comment>
<protein>
    <recommendedName>
        <fullName evidence="3">NADPH-dependent FMN reductase</fullName>
    </recommendedName>
</protein>
<evidence type="ECO:0008006" key="3">
    <source>
        <dbReference type="Google" id="ProtNLM"/>
    </source>
</evidence>
<dbReference type="EMBL" id="ASXJ01000090">
    <property type="protein sequence ID" value="ERM02381.1"/>
    <property type="molecule type" value="Genomic_DNA"/>
</dbReference>
<dbReference type="PATRIC" id="fig|1337887.3.peg.1769"/>
<name>U4VHW4_9HYPH</name>
<accession>U4VHW4</accession>
<dbReference type="AlphaFoldDB" id="U4VHW4"/>
<gene>
    <name evidence="1" type="ORF">Q644_16860</name>
</gene>
<sequence>MWTPVLTDMEDKLDDFPHLAEAAKNMLDQLIWWGGKALKVARG</sequence>
<dbReference type="Proteomes" id="UP000016842">
    <property type="component" value="Unassembled WGS sequence"/>
</dbReference>
<evidence type="ECO:0000313" key="1">
    <source>
        <dbReference type="EMBL" id="ERM02381.1"/>
    </source>
</evidence>
<proteinExistence type="predicted"/>
<reference evidence="1 2" key="1">
    <citation type="journal article" date="2014" name="FEMS Microbiol. Lett.">
        <title>Genome sequencing analysis reveals virulence-related gene content of Ochrobactrum intermedium strain 229E, a urease-positive strain isolated from the human gastric niche.</title>
        <authorList>
            <person name="Kulkarni G.J."/>
            <person name="Shetty S."/>
            <person name="Dharne M.S."/>
            <person name="Shouche Y.S."/>
        </authorList>
    </citation>
    <scope>NUCLEOTIDE SEQUENCE [LARGE SCALE GENOMIC DNA]</scope>
    <source>
        <strain evidence="1 2">229E</strain>
    </source>
</reference>
<evidence type="ECO:0000313" key="2">
    <source>
        <dbReference type="Proteomes" id="UP000016842"/>
    </source>
</evidence>